<gene>
    <name evidence="8" type="ORF">C7387_1717</name>
</gene>
<evidence type="ECO:0000313" key="8">
    <source>
        <dbReference type="EMBL" id="RKR64998.1"/>
    </source>
</evidence>
<comment type="caution">
    <text evidence="8">The sequence shown here is derived from an EMBL/GenBank/DDBJ whole genome shotgun (WGS) entry which is preliminary data.</text>
</comment>
<evidence type="ECO:0000256" key="3">
    <source>
        <dbReference type="ARBA" id="ARBA00023125"/>
    </source>
</evidence>
<dbReference type="PANTHER" id="PTHR30349">
    <property type="entry name" value="PHAGE INTEGRASE-RELATED"/>
    <property type="match status" value="1"/>
</dbReference>
<dbReference type="SUPFAM" id="SSF56349">
    <property type="entry name" value="DNA breaking-rejoining enzymes"/>
    <property type="match status" value="1"/>
</dbReference>
<dbReference type="InterPro" id="IPR044068">
    <property type="entry name" value="CB"/>
</dbReference>
<reference evidence="8 9" key="1">
    <citation type="submission" date="2018-10" db="EMBL/GenBank/DDBJ databases">
        <title>Genomic Encyclopedia of Type Strains, Phase IV (KMG-IV): sequencing the most valuable type-strain genomes for metagenomic binning, comparative biology and taxonomic classification.</title>
        <authorList>
            <person name="Goeker M."/>
        </authorList>
    </citation>
    <scope>NUCLEOTIDE SEQUENCE [LARGE SCALE GENOMIC DNA]</scope>
    <source>
        <strain evidence="8 9">DSM 5079</strain>
    </source>
</reference>
<evidence type="ECO:0000256" key="4">
    <source>
        <dbReference type="ARBA" id="ARBA00023172"/>
    </source>
</evidence>
<dbReference type="PANTHER" id="PTHR30349:SF64">
    <property type="entry name" value="PROPHAGE INTEGRASE INTD-RELATED"/>
    <property type="match status" value="1"/>
</dbReference>
<keyword evidence="2" id="KW-0229">DNA integration</keyword>
<dbReference type="Proteomes" id="UP000267341">
    <property type="component" value="Unassembled WGS sequence"/>
</dbReference>
<dbReference type="InterPro" id="IPR013762">
    <property type="entry name" value="Integrase-like_cat_sf"/>
</dbReference>
<accession>A0ABX9S2G2</accession>
<organism evidence="8 9">
    <name type="scientific">Yokenella regensburgei</name>
    <dbReference type="NCBI Taxonomy" id="158877"/>
    <lineage>
        <taxon>Bacteria</taxon>
        <taxon>Pseudomonadati</taxon>
        <taxon>Pseudomonadota</taxon>
        <taxon>Gammaproteobacteria</taxon>
        <taxon>Enterobacterales</taxon>
        <taxon>Enterobacteriaceae</taxon>
        <taxon>Yokenella</taxon>
    </lineage>
</organism>
<evidence type="ECO:0000259" key="7">
    <source>
        <dbReference type="PROSITE" id="PS51900"/>
    </source>
</evidence>
<dbReference type="Gene3D" id="3.30.160.60">
    <property type="entry name" value="Classic Zinc Finger"/>
    <property type="match status" value="1"/>
</dbReference>
<dbReference type="InterPro" id="IPR011010">
    <property type="entry name" value="DNA_brk_join_enz"/>
</dbReference>
<evidence type="ECO:0000256" key="2">
    <source>
        <dbReference type="ARBA" id="ARBA00022908"/>
    </source>
</evidence>
<feature type="domain" description="Tyr recombinase" evidence="6">
    <location>
        <begin position="189"/>
        <end position="376"/>
    </location>
</feature>
<dbReference type="Pfam" id="PF09003">
    <property type="entry name" value="Arm-DNA-bind_1"/>
    <property type="match status" value="1"/>
</dbReference>
<evidence type="ECO:0000256" key="5">
    <source>
        <dbReference type="PROSITE-ProRule" id="PRU01248"/>
    </source>
</evidence>
<dbReference type="Gene3D" id="1.10.443.10">
    <property type="entry name" value="Intergrase catalytic core"/>
    <property type="match status" value="1"/>
</dbReference>
<evidence type="ECO:0000259" key="6">
    <source>
        <dbReference type="PROSITE" id="PS51898"/>
    </source>
</evidence>
<evidence type="ECO:0000313" key="9">
    <source>
        <dbReference type="Proteomes" id="UP000267341"/>
    </source>
</evidence>
<comment type="similarity">
    <text evidence="1">Belongs to the 'phage' integrase family.</text>
</comment>
<dbReference type="InterPro" id="IPR015094">
    <property type="entry name" value="Integrase_lambda-typ_DNA-bd_N"/>
</dbReference>
<dbReference type="PROSITE" id="PS51898">
    <property type="entry name" value="TYR_RECOMBINASE"/>
    <property type="match status" value="1"/>
</dbReference>
<evidence type="ECO:0000256" key="1">
    <source>
        <dbReference type="ARBA" id="ARBA00008857"/>
    </source>
</evidence>
<dbReference type="InterPro" id="IPR050090">
    <property type="entry name" value="Tyrosine_recombinase_XerCD"/>
</dbReference>
<protein>
    <submittedName>
        <fullName evidence="8">Phage integrase family protein</fullName>
    </submittedName>
</protein>
<dbReference type="PROSITE" id="PS51900">
    <property type="entry name" value="CB"/>
    <property type="match status" value="1"/>
</dbReference>
<dbReference type="InterPro" id="IPR002104">
    <property type="entry name" value="Integrase_catalytic"/>
</dbReference>
<feature type="domain" description="Core-binding (CB)" evidence="7">
    <location>
        <begin position="82"/>
        <end position="167"/>
    </location>
</feature>
<keyword evidence="3 5" id="KW-0238">DNA-binding</keyword>
<keyword evidence="9" id="KW-1185">Reference proteome</keyword>
<dbReference type="Pfam" id="PF00589">
    <property type="entry name" value="Phage_integrase"/>
    <property type="match status" value="1"/>
</dbReference>
<proteinExistence type="inferred from homology"/>
<dbReference type="Gene3D" id="1.10.150.130">
    <property type="match status" value="1"/>
</dbReference>
<dbReference type="InterPro" id="IPR010998">
    <property type="entry name" value="Integrase_recombinase_N"/>
</dbReference>
<name>A0ABX9S2G2_9ENTR</name>
<sequence length="378" mass="43219">MAARPRKNKVKVPNLYPLYSRKVNKVYWRYKHPVTGKFHALGTNEEEATAIAIEANARFAEQRSRQLLALSDRIATSKGKAITTTTWLDRYWKIQEERLTAGDIKQNTFKQKAKPIALLKERVGMKQISSVDVRDIAVILEEYITAGQPRMAQVIRSVLIDVFKEAQHYGEVLPGYNPALATKQPRLKITRQRLNLEEWQKIFDIADTNHQYMGNAMLLALVTGQRLGDISNMKFSDIWDDQLHIVQEKTGSKIAIPLSLRLDAINLSLRDVVTRCRDYVVSPYLIHYFRSTSQAERGAKVSSNTLTTNFSKARDKAEIDWGGDGTPASFHEQRSLAERLYKDQGINTQKLLGHKSPNQTARYHDNRGKDWIRVAVEK</sequence>
<dbReference type="CDD" id="cd00800">
    <property type="entry name" value="INT_Lambda_C"/>
    <property type="match status" value="1"/>
</dbReference>
<dbReference type="RefSeq" id="WP_120816505.1">
    <property type="nucleotide sequence ID" value="NZ_RBIZ01000003.1"/>
</dbReference>
<dbReference type="EMBL" id="RBIZ01000003">
    <property type="protein sequence ID" value="RKR64998.1"/>
    <property type="molecule type" value="Genomic_DNA"/>
</dbReference>
<dbReference type="GeneID" id="66903745"/>
<keyword evidence="4" id="KW-0233">DNA recombination</keyword>